<dbReference type="InterPro" id="IPR045168">
    <property type="entry name" value="YTH_prot"/>
</dbReference>
<dbReference type="PANTHER" id="PTHR12357:SF130">
    <property type="entry name" value="YTH DOMAIN-CONTAINING FAMILY PROTEIN"/>
    <property type="match status" value="1"/>
</dbReference>
<reference evidence="7 8" key="1">
    <citation type="submission" date="2018-06" db="EMBL/GenBank/DDBJ databases">
        <title>The Genome of Cuscuta australis (Dodder) Provides Insight into the Evolution of Plant Parasitism.</title>
        <authorList>
            <person name="Liu H."/>
        </authorList>
    </citation>
    <scope>NUCLEOTIDE SEQUENCE [LARGE SCALE GENOMIC DNA]</scope>
    <source>
        <strain evidence="8">cv. Yunnan</strain>
        <tissue evidence="7">Vines</tissue>
    </source>
</reference>
<dbReference type="GO" id="GO:0061157">
    <property type="term" value="P:mRNA destabilization"/>
    <property type="evidence" value="ECO:0007669"/>
    <property type="project" value="TreeGrafter"/>
</dbReference>
<comment type="similarity">
    <text evidence="4">Belongs to the YTHDF family.</text>
</comment>
<dbReference type="GO" id="GO:1990247">
    <property type="term" value="F:N6-methyladenosine-containing RNA reader activity"/>
    <property type="evidence" value="ECO:0007669"/>
    <property type="project" value="UniProtKB-UniRule"/>
</dbReference>
<dbReference type="Pfam" id="PF04146">
    <property type="entry name" value="YTH"/>
    <property type="match status" value="1"/>
</dbReference>
<protein>
    <recommendedName>
        <fullName evidence="4">YTH domain-containing family protein</fullName>
    </recommendedName>
</protein>
<dbReference type="CDD" id="cd21134">
    <property type="entry name" value="YTH"/>
    <property type="match status" value="1"/>
</dbReference>
<dbReference type="Gene3D" id="3.10.590.10">
    <property type="entry name" value="ph1033 like domains"/>
    <property type="match status" value="1"/>
</dbReference>
<evidence type="ECO:0000256" key="4">
    <source>
        <dbReference type="RuleBase" id="RU369095"/>
    </source>
</evidence>
<comment type="caution">
    <text evidence="7">The sequence shown here is derived from an EMBL/GenBank/DDBJ whole genome shotgun (WGS) entry which is preliminary data.</text>
</comment>
<evidence type="ECO:0000313" key="8">
    <source>
        <dbReference type="Proteomes" id="UP000249390"/>
    </source>
</evidence>
<dbReference type="GO" id="GO:0003729">
    <property type="term" value="F:mRNA binding"/>
    <property type="evidence" value="ECO:0007669"/>
    <property type="project" value="UniProtKB-UniRule"/>
</dbReference>
<dbReference type="InterPro" id="IPR007275">
    <property type="entry name" value="YTH_domain"/>
</dbReference>
<dbReference type="GO" id="GO:0005737">
    <property type="term" value="C:cytoplasm"/>
    <property type="evidence" value="ECO:0007669"/>
    <property type="project" value="UniProtKB-SubCell"/>
</dbReference>
<dbReference type="PROSITE" id="PS50882">
    <property type="entry name" value="YTH"/>
    <property type="match status" value="1"/>
</dbReference>
<evidence type="ECO:0000256" key="1">
    <source>
        <dbReference type="ARBA" id="ARBA00004496"/>
    </source>
</evidence>
<dbReference type="EMBL" id="NQVE01000200">
    <property type="protein sequence ID" value="RAL39187.1"/>
    <property type="molecule type" value="Genomic_DNA"/>
</dbReference>
<keyword evidence="3 4" id="KW-0694">RNA-binding</keyword>
<keyword evidence="8" id="KW-1185">Reference proteome</keyword>
<feature type="compositionally biased region" description="Low complexity" evidence="5">
    <location>
        <begin position="331"/>
        <end position="348"/>
    </location>
</feature>
<organism evidence="7 8">
    <name type="scientific">Cuscuta australis</name>
    <dbReference type="NCBI Taxonomy" id="267555"/>
    <lineage>
        <taxon>Eukaryota</taxon>
        <taxon>Viridiplantae</taxon>
        <taxon>Streptophyta</taxon>
        <taxon>Embryophyta</taxon>
        <taxon>Tracheophyta</taxon>
        <taxon>Spermatophyta</taxon>
        <taxon>Magnoliopsida</taxon>
        <taxon>eudicotyledons</taxon>
        <taxon>Gunneridae</taxon>
        <taxon>Pentapetalae</taxon>
        <taxon>asterids</taxon>
        <taxon>lamiids</taxon>
        <taxon>Solanales</taxon>
        <taxon>Convolvulaceae</taxon>
        <taxon>Cuscuteae</taxon>
        <taxon>Cuscuta</taxon>
        <taxon>Cuscuta subgen. Grammica</taxon>
        <taxon>Cuscuta sect. Cleistogrammica</taxon>
    </lineage>
</organism>
<evidence type="ECO:0000313" key="7">
    <source>
        <dbReference type="EMBL" id="RAL39187.1"/>
    </source>
</evidence>
<gene>
    <name evidence="7" type="ORF">DM860_002720</name>
</gene>
<name>A0A328D0A7_9ASTE</name>
<feature type="compositionally biased region" description="Polar residues" evidence="5">
    <location>
        <begin position="241"/>
        <end position="261"/>
    </location>
</feature>
<evidence type="ECO:0000256" key="5">
    <source>
        <dbReference type="SAM" id="MobiDB-lite"/>
    </source>
</evidence>
<dbReference type="Proteomes" id="UP000249390">
    <property type="component" value="Unassembled WGS sequence"/>
</dbReference>
<sequence>MASVGLPSDRTTVELLQNLTLDSDNQKALQVQEPTRKTFSANYAPAGSGAITNGQSNPLERSAFPFHWDSTVPSTSYNPNGHPSSTYYYEDYDVSTINECDRYGIPDVAEMPHTMYGDYHHGYGYVPYGTYSPSGSNTGRDSQQYAPQQYQYPTTHVQPSSTNNGTHSWNMPNEVQSDVTTSIISSQILLPGETIGNQSHNFSDMIHRPNISKPIRPSYQGASLKSPDTYEWGNVSAAHHWTSSPGTRSSNFHSGTSQTMQHPPHRMGLKHQMGASGLGVGYMNRMYPNSSVHGQRGNTFRRDLGFRSGSYGSRSGSRDWMSTHNMHKSLGRSSVLSSDNSGSVNGLSELNRGPRTKVSKDQDSESIILTVKERTLNNMKGKTVNDEDHLTLFPSREQFNHDDFPETFSNAKFFVIKSYSEDDVHKSVKYGIWSSTPNGNKKLDEAYKDAREKPGGCPVFLLFSVNASGQFVGLAEMIGPVDYNKTVEYWQQDKWNGCFPVKWHMVKDVPNSMLRHITLENNENKPVTNSRDTQEVWLEQGIQILKIFKGHSGKTCILDDLEFYEARQKMMHERKAKQVVSSTKQDENVKAAGVAVSTQEVVGERGKGGLSVLDGEAKGREGQRSFAAVLISHDKSHKPPPTTTSTSSSH</sequence>
<comment type="subcellular location">
    <subcellularLocation>
        <location evidence="1">Cytoplasm</location>
    </subcellularLocation>
</comment>
<proteinExistence type="inferred from homology"/>
<feature type="region of interest" description="Disordered" evidence="5">
    <location>
        <begin position="241"/>
        <end position="266"/>
    </location>
</feature>
<dbReference type="PANTHER" id="PTHR12357">
    <property type="entry name" value="YTH YT521-B HOMOLOGY DOMAIN-CONTAINING"/>
    <property type="match status" value="1"/>
</dbReference>
<evidence type="ECO:0000256" key="2">
    <source>
        <dbReference type="ARBA" id="ARBA00022490"/>
    </source>
</evidence>
<comment type="function">
    <text evidence="4">Specifically recognizes and binds N6-methyladenosine (m6A)-containing RNAs, and regulates mRNA stability. M6A is a modification present at internal sites of mRNAs and some non-coding RNAs and plays a role in mRNA stability and processing.</text>
</comment>
<dbReference type="FunFam" id="3.10.590.10:FF:000001">
    <property type="entry name" value="YTH domain family 1, isoform CRA_a"/>
    <property type="match status" value="1"/>
</dbReference>
<evidence type="ECO:0000256" key="3">
    <source>
        <dbReference type="ARBA" id="ARBA00022884"/>
    </source>
</evidence>
<accession>A0A328D0A7</accession>
<dbReference type="AlphaFoldDB" id="A0A328D0A7"/>
<feature type="domain" description="YTH" evidence="6">
    <location>
        <begin position="411"/>
        <end position="548"/>
    </location>
</feature>
<evidence type="ECO:0000259" key="6">
    <source>
        <dbReference type="PROSITE" id="PS50882"/>
    </source>
</evidence>
<feature type="region of interest" description="Disordered" evidence="5">
    <location>
        <begin position="331"/>
        <end position="364"/>
    </location>
</feature>
<feature type="region of interest" description="Disordered" evidence="5">
    <location>
        <begin position="610"/>
        <end position="650"/>
    </location>
</feature>
<keyword evidence="2" id="KW-0963">Cytoplasm</keyword>